<dbReference type="GO" id="GO:0005886">
    <property type="term" value="C:plasma membrane"/>
    <property type="evidence" value="ECO:0007669"/>
    <property type="project" value="UniProtKB-SubCell"/>
</dbReference>
<evidence type="ECO:0000256" key="2">
    <source>
        <dbReference type="ARBA" id="ARBA00005417"/>
    </source>
</evidence>
<comment type="caution">
    <text evidence="9">The sequence shown here is derived from an EMBL/GenBank/DDBJ whole genome shotgun (WGS) entry which is preliminary data.</text>
</comment>
<evidence type="ECO:0000256" key="4">
    <source>
        <dbReference type="ARBA" id="ARBA00022475"/>
    </source>
</evidence>
<dbReference type="FunFam" id="3.40.50.300:FF:000016">
    <property type="entry name" value="Oligopeptide ABC transporter ATP-binding component"/>
    <property type="match status" value="1"/>
</dbReference>
<dbReference type="AlphaFoldDB" id="A0A3N1XPK7"/>
<protein>
    <submittedName>
        <fullName evidence="9">Peptide/nickel transport system ATP-binding protein</fullName>
    </submittedName>
</protein>
<dbReference type="NCBIfam" id="NF007739">
    <property type="entry name" value="PRK10419.1"/>
    <property type="match status" value="2"/>
</dbReference>
<dbReference type="Proteomes" id="UP000273083">
    <property type="component" value="Unassembled WGS sequence"/>
</dbReference>
<dbReference type="SMART" id="SM00382">
    <property type="entry name" value="AAA"/>
    <property type="match status" value="2"/>
</dbReference>
<keyword evidence="10" id="KW-1185">Reference proteome</keyword>
<dbReference type="GO" id="GO:0015833">
    <property type="term" value="P:peptide transport"/>
    <property type="evidence" value="ECO:0007669"/>
    <property type="project" value="InterPro"/>
</dbReference>
<dbReference type="GO" id="GO:0016887">
    <property type="term" value="F:ATP hydrolysis activity"/>
    <property type="evidence" value="ECO:0007669"/>
    <property type="project" value="InterPro"/>
</dbReference>
<evidence type="ECO:0000256" key="6">
    <source>
        <dbReference type="ARBA" id="ARBA00022840"/>
    </source>
</evidence>
<sequence length="528" mass="59458">MKEDYLLKVNNLEIGVFSGNKKKNTIVNGISFAIEPGEMIGIVGESGSGKTMTALSVIGLLPKNIEIFNGSIEFENKNLTQLNEKQRRNLKGNHISMIFQEPMTSLNPLSRVGNQVNEMLFNHSKLNKEEIKKKTLSMFEEVGLQYPEEIYEKYPHQLSGGMRQRVMIAMAMICNPKLMIADEPTTALDVTIQAQLLELIKKLNKEYGTAVILISHDLGIVQSVCDRALVMHNGEIVEEGLVEEIFHSPKVMYTKDLLKAVPSIQNRKNSLEKKEIISKSEKDIILKIDKLSASYKEKDAKLFGRTMKKPVLTDIDLEIFRGEIYGIVGESGCGKSTLAKVIAGVHKEIEGGIVLKESRPQMVFQDSYGSLNPAKKVGWILEEPLRIKGGYTKKQRQDAVYEILEQVGLQKEHTHRYLNELSGGQRQRVNIANSLMLKSEFIILDEPVSALDVTVQAQILNLLINLREKYQLTFLFISHDLNVIGQICDRVSVMHNGKIIESASVEELYHNPTHEYSKTLIHSIPGME</sequence>
<comment type="similarity">
    <text evidence="2">Belongs to the ABC transporter superfamily.</text>
</comment>
<evidence type="ECO:0000256" key="3">
    <source>
        <dbReference type="ARBA" id="ARBA00022448"/>
    </source>
</evidence>
<dbReference type="Pfam" id="PF08352">
    <property type="entry name" value="oligo_HPY"/>
    <property type="match status" value="2"/>
</dbReference>
<dbReference type="PROSITE" id="PS00211">
    <property type="entry name" value="ABC_TRANSPORTER_1"/>
    <property type="match status" value="2"/>
</dbReference>
<proteinExistence type="inferred from homology"/>
<feature type="domain" description="ABC transporter" evidence="8">
    <location>
        <begin position="286"/>
        <end position="521"/>
    </location>
</feature>
<keyword evidence="3" id="KW-0813">Transport</keyword>
<gene>
    <name evidence="9" type="ORF">EDD66_104142</name>
</gene>
<name>A0A3N1XPK7_9FIRM</name>
<dbReference type="EMBL" id="RJVG01000004">
    <property type="protein sequence ID" value="ROR28556.1"/>
    <property type="molecule type" value="Genomic_DNA"/>
</dbReference>
<dbReference type="Pfam" id="PF00005">
    <property type="entry name" value="ABC_tran"/>
    <property type="match status" value="2"/>
</dbReference>
<dbReference type="PROSITE" id="PS50893">
    <property type="entry name" value="ABC_TRANSPORTER_2"/>
    <property type="match status" value="2"/>
</dbReference>
<dbReference type="Gene3D" id="3.40.50.300">
    <property type="entry name" value="P-loop containing nucleotide triphosphate hydrolases"/>
    <property type="match status" value="2"/>
</dbReference>
<dbReference type="InterPro" id="IPR027417">
    <property type="entry name" value="P-loop_NTPase"/>
</dbReference>
<evidence type="ECO:0000256" key="7">
    <source>
        <dbReference type="ARBA" id="ARBA00023136"/>
    </source>
</evidence>
<dbReference type="GO" id="GO:0005524">
    <property type="term" value="F:ATP binding"/>
    <property type="evidence" value="ECO:0007669"/>
    <property type="project" value="UniProtKB-KW"/>
</dbReference>
<dbReference type="InterPro" id="IPR050388">
    <property type="entry name" value="ABC_Ni/Peptide_Import"/>
</dbReference>
<feature type="domain" description="ABC transporter" evidence="8">
    <location>
        <begin position="7"/>
        <end position="258"/>
    </location>
</feature>
<dbReference type="PANTHER" id="PTHR43297:SF2">
    <property type="entry name" value="DIPEPTIDE TRANSPORT ATP-BINDING PROTEIN DPPD"/>
    <property type="match status" value="1"/>
</dbReference>
<accession>A0A3N1XPK7</accession>
<dbReference type="OrthoDB" id="9806285at2"/>
<dbReference type="InterPro" id="IPR003593">
    <property type="entry name" value="AAA+_ATPase"/>
</dbReference>
<dbReference type="PANTHER" id="PTHR43297">
    <property type="entry name" value="OLIGOPEPTIDE TRANSPORT ATP-BINDING PROTEIN APPD"/>
    <property type="match status" value="1"/>
</dbReference>
<evidence type="ECO:0000313" key="10">
    <source>
        <dbReference type="Proteomes" id="UP000273083"/>
    </source>
</evidence>
<dbReference type="SUPFAM" id="SSF52540">
    <property type="entry name" value="P-loop containing nucleoside triphosphate hydrolases"/>
    <property type="match status" value="2"/>
</dbReference>
<evidence type="ECO:0000313" key="9">
    <source>
        <dbReference type="EMBL" id="ROR28556.1"/>
    </source>
</evidence>
<reference evidence="9 10" key="1">
    <citation type="submission" date="2018-11" db="EMBL/GenBank/DDBJ databases">
        <title>Genomic Encyclopedia of Type Strains, Phase IV (KMG-IV): sequencing the most valuable type-strain genomes for metagenomic binning, comparative biology and taxonomic classification.</title>
        <authorList>
            <person name="Goeker M."/>
        </authorList>
    </citation>
    <scope>NUCLEOTIDE SEQUENCE [LARGE SCALE GENOMIC DNA]</scope>
    <source>
        <strain evidence="9 10">DSM 26537</strain>
    </source>
</reference>
<evidence type="ECO:0000256" key="1">
    <source>
        <dbReference type="ARBA" id="ARBA00004202"/>
    </source>
</evidence>
<comment type="subcellular location">
    <subcellularLocation>
        <location evidence="1">Cell membrane</location>
        <topology evidence="1">Peripheral membrane protein</topology>
    </subcellularLocation>
</comment>
<keyword evidence="6 9" id="KW-0067">ATP-binding</keyword>
<dbReference type="CDD" id="cd03257">
    <property type="entry name" value="ABC_NikE_OppD_transporters"/>
    <property type="match status" value="2"/>
</dbReference>
<organism evidence="9 10">
    <name type="scientific">Mobilisporobacter senegalensis</name>
    <dbReference type="NCBI Taxonomy" id="1329262"/>
    <lineage>
        <taxon>Bacteria</taxon>
        <taxon>Bacillati</taxon>
        <taxon>Bacillota</taxon>
        <taxon>Clostridia</taxon>
        <taxon>Lachnospirales</taxon>
        <taxon>Lachnospiraceae</taxon>
        <taxon>Mobilisporobacter</taxon>
    </lineage>
</organism>
<keyword evidence="4" id="KW-1003">Cell membrane</keyword>
<dbReference type="NCBIfam" id="NF008453">
    <property type="entry name" value="PRK11308.1"/>
    <property type="match status" value="2"/>
</dbReference>
<evidence type="ECO:0000259" key="8">
    <source>
        <dbReference type="PROSITE" id="PS50893"/>
    </source>
</evidence>
<keyword evidence="7" id="KW-0472">Membrane</keyword>
<evidence type="ECO:0000256" key="5">
    <source>
        <dbReference type="ARBA" id="ARBA00022741"/>
    </source>
</evidence>
<dbReference type="InterPro" id="IPR013563">
    <property type="entry name" value="Oligopep_ABC_C"/>
</dbReference>
<dbReference type="InterPro" id="IPR017871">
    <property type="entry name" value="ABC_transporter-like_CS"/>
</dbReference>
<dbReference type="InterPro" id="IPR003439">
    <property type="entry name" value="ABC_transporter-like_ATP-bd"/>
</dbReference>
<keyword evidence="5" id="KW-0547">Nucleotide-binding</keyword>